<reference evidence="3" key="1">
    <citation type="journal article" date="2014" name="Int. J. Syst. Evol. Microbiol.">
        <title>Complete genome sequence of Corynebacterium casei LMG S-19264T (=DSM 44701T), isolated from a smear-ripened cheese.</title>
        <authorList>
            <consortium name="US DOE Joint Genome Institute (JGI-PGF)"/>
            <person name="Walter F."/>
            <person name="Albersmeier A."/>
            <person name="Kalinowski J."/>
            <person name="Ruckert C."/>
        </authorList>
    </citation>
    <scope>NUCLEOTIDE SEQUENCE</scope>
    <source>
        <strain evidence="3">JCM 4956</strain>
    </source>
</reference>
<feature type="compositionally biased region" description="Low complexity" evidence="1">
    <location>
        <begin position="17"/>
        <end position="35"/>
    </location>
</feature>
<organism evidence="3 4">
    <name type="scientific">Streptomyces fructofermentans</name>
    <dbReference type="NCBI Taxonomy" id="152141"/>
    <lineage>
        <taxon>Bacteria</taxon>
        <taxon>Bacillati</taxon>
        <taxon>Actinomycetota</taxon>
        <taxon>Actinomycetes</taxon>
        <taxon>Kitasatosporales</taxon>
        <taxon>Streptomycetaceae</taxon>
        <taxon>Streptomyces</taxon>
    </lineage>
</organism>
<feature type="transmembrane region" description="Helical" evidence="2">
    <location>
        <begin position="101"/>
        <end position="124"/>
    </location>
</feature>
<proteinExistence type="predicted"/>
<feature type="compositionally biased region" description="Low complexity" evidence="1">
    <location>
        <begin position="59"/>
        <end position="69"/>
    </location>
</feature>
<evidence type="ECO:0000256" key="1">
    <source>
        <dbReference type="SAM" id="MobiDB-lite"/>
    </source>
</evidence>
<dbReference type="Proteomes" id="UP000645555">
    <property type="component" value="Unassembled WGS sequence"/>
</dbReference>
<gene>
    <name evidence="3" type="ORF">GCM10010515_05430</name>
</gene>
<keyword evidence="2" id="KW-0472">Membrane</keyword>
<evidence type="ECO:0000313" key="3">
    <source>
        <dbReference type="EMBL" id="GGX41394.1"/>
    </source>
</evidence>
<keyword evidence="2" id="KW-0812">Transmembrane</keyword>
<accession>A0A918N648</accession>
<dbReference type="EMBL" id="BMWD01000001">
    <property type="protein sequence ID" value="GGX41394.1"/>
    <property type="molecule type" value="Genomic_DNA"/>
</dbReference>
<protein>
    <submittedName>
        <fullName evidence="3">Uncharacterized protein</fullName>
    </submittedName>
</protein>
<feature type="compositionally biased region" description="Pro residues" evidence="1">
    <location>
        <begin position="36"/>
        <end position="58"/>
    </location>
</feature>
<reference evidence="3" key="2">
    <citation type="submission" date="2020-09" db="EMBL/GenBank/DDBJ databases">
        <authorList>
            <person name="Sun Q."/>
            <person name="Ohkuma M."/>
        </authorList>
    </citation>
    <scope>NUCLEOTIDE SEQUENCE</scope>
    <source>
        <strain evidence="3">JCM 4956</strain>
    </source>
</reference>
<evidence type="ECO:0000313" key="4">
    <source>
        <dbReference type="Proteomes" id="UP000645555"/>
    </source>
</evidence>
<evidence type="ECO:0000256" key="2">
    <source>
        <dbReference type="SAM" id="Phobius"/>
    </source>
</evidence>
<keyword evidence="2" id="KW-1133">Transmembrane helix</keyword>
<feature type="region of interest" description="Disordered" evidence="1">
    <location>
        <begin position="1"/>
        <end position="95"/>
    </location>
</feature>
<keyword evidence="4" id="KW-1185">Reference proteome</keyword>
<dbReference type="AlphaFoldDB" id="A0A918N648"/>
<sequence length="305" mass="31400">MEYGARVSKPLPPQPSHQPQLPQQQPGVVGSASNPYGPPASPPAQPPAPGFGPAPHPYQPQYGPQYGSPYGPPPAGPHGGPYPYQAPPAPVPQSGRRVSTLALGITSGLVAAVVAGAGVVWWAAGREAPAAFPEAEYELELPQTMLNAAYVLAKDPSGAKGGEVAERAADEGDARDVTAVVGRYELYGDEKAGTLVVSGMHGRFRDPDATREGLLKDAAGGEVAVGPKDFTPEGSDVTVTCQVTTEVRSGTRTTVPTCAWADGNTGATVTEIAQESLAQDPEDVDLEQVAATTLAVRAELRQPAG</sequence>
<comment type="caution">
    <text evidence="3">The sequence shown here is derived from an EMBL/GenBank/DDBJ whole genome shotgun (WGS) entry which is preliminary data.</text>
</comment>
<name>A0A918N648_9ACTN</name>